<reference evidence="2 3" key="1">
    <citation type="submission" date="2019-08" db="EMBL/GenBank/DDBJ databases">
        <title>Archangium and Cystobacter genomes.</title>
        <authorList>
            <person name="Chen I.-C.K."/>
            <person name="Wielgoss S."/>
        </authorList>
    </citation>
    <scope>NUCLEOTIDE SEQUENCE [LARGE SCALE GENOMIC DNA]</scope>
    <source>
        <strain evidence="2 3">Cbm 6</strain>
    </source>
</reference>
<dbReference type="EMBL" id="CP043494">
    <property type="protein sequence ID" value="WNG51027.1"/>
    <property type="molecule type" value="Genomic_DNA"/>
</dbReference>
<feature type="chain" id="PRO_5047038491" description="Lipoprotein" evidence="1">
    <location>
        <begin position="19"/>
        <end position="119"/>
    </location>
</feature>
<keyword evidence="1" id="KW-0732">Signal</keyword>
<evidence type="ECO:0000313" key="3">
    <source>
        <dbReference type="Proteomes" id="UP001611383"/>
    </source>
</evidence>
<name>A0ABY9X6L1_9BACT</name>
<organism evidence="2 3">
    <name type="scientific">Archangium minus</name>
    <dbReference type="NCBI Taxonomy" id="83450"/>
    <lineage>
        <taxon>Bacteria</taxon>
        <taxon>Pseudomonadati</taxon>
        <taxon>Myxococcota</taxon>
        <taxon>Myxococcia</taxon>
        <taxon>Myxococcales</taxon>
        <taxon>Cystobacterineae</taxon>
        <taxon>Archangiaceae</taxon>
        <taxon>Archangium</taxon>
    </lineage>
</organism>
<accession>A0ABY9X6L1</accession>
<protein>
    <recommendedName>
        <fullName evidence="4">Lipoprotein</fullName>
    </recommendedName>
</protein>
<evidence type="ECO:0000256" key="1">
    <source>
        <dbReference type="SAM" id="SignalP"/>
    </source>
</evidence>
<gene>
    <name evidence="2" type="ORF">F0U60_48035</name>
</gene>
<proteinExistence type="predicted"/>
<dbReference type="RefSeq" id="WP_395810813.1">
    <property type="nucleotide sequence ID" value="NZ_CP043494.1"/>
</dbReference>
<feature type="signal peptide" evidence="1">
    <location>
        <begin position="1"/>
        <end position="18"/>
    </location>
</feature>
<sequence>MKKALVSAFLATSLVACTSVETAVVSGNEVSAAGGEPIAVVQGTALGLTAIFHVIDLVQSDLDTVVNKLLVAEAKAMGGNKVQLLNANTTPRHGIFALLTSAPFIIGFPMSQATGVAVK</sequence>
<dbReference type="Proteomes" id="UP001611383">
    <property type="component" value="Chromosome"/>
</dbReference>
<evidence type="ECO:0008006" key="4">
    <source>
        <dbReference type="Google" id="ProtNLM"/>
    </source>
</evidence>
<evidence type="ECO:0000313" key="2">
    <source>
        <dbReference type="EMBL" id="WNG51027.1"/>
    </source>
</evidence>
<keyword evidence="3" id="KW-1185">Reference proteome</keyword>
<dbReference type="PROSITE" id="PS51257">
    <property type="entry name" value="PROKAR_LIPOPROTEIN"/>
    <property type="match status" value="1"/>
</dbReference>